<dbReference type="EMBL" id="JAQQKX010000015">
    <property type="protein sequence ID" value="MDC7684782.1"/>
    <property type="molecule type" value="Genomic_DNA"/>
</dbReference>
<gene>
    <name evidence="1" type="ORF">PQU92_15975</name>
</gene>
<accession>A0ABT5HXH5</accession>
<dbReference type="Proteomes" id="UP001214854">
    <property type="component" value="Unassembled WGS sequence"/>
</dbReference>
<evidence type="ECO:0000313" key="1">
    <source>
        <dbReference type="EMBL" id="MDC7684782.1"/>
    </source>
</evidence>
<dbReference type="RefSeq" id="WP_272749251.1">
    <property type="nucleotide sequence ID" value="NZ_JAQQKX010000015.1"/>
</dbReference>
<name>A0ABT5HXH5_9CAUL</name>
<evidence type="ECO:0000313" key="2">
    <source>
        <dbReference type="Proteomes" id="UP001214854"/>
    </source>
</evidence>
<organism evidence="1 2">
    <name type="scientific">Asticcacaulis aquaticus</name>
    <dbReference type="NCBI Taxonomy" id="2984212"/>
    <lineage>
        <taxon>Bacteria</taxon>
        <taxon>Pseudomonadati</taxon>
        <taxon>Pseudomonadota</taxon>
        <taxon>Alphaproteobacteria</taxon>
        <taxon>Caulobacterales</taxon>
        <taxon>Caulobacteraceae</taxon>
        <taxon>Asticcacaulis</taxon>
    </lineage>
</organism>
<proteinExistence type="predicted"/>
<protein>
    <submittedName>
        <fullName evidence="1">Uncharacterized protein</fullName>
    </submittedName>
</protein>
<comment type="caution">
    <text evidence="1">The sequence shown here is derived from an EMBL/GenBank/DDBJ whole genome shotgun (WGS) entry which is preliminary data.</text>
</comment>
<sequence>MPALHTLKISRSAKGGHEHYGVLQREEDSPLIVTGAESLYMALDDAPNPARAGEVCDTIVSREPEVV</sequence>
<reference evidence="1 2" key="1">
    <citation type="submission" date="2023-01" db="EMBL/GenBank/DDBJ databases">
        <title>Novel species of the genus Asticcacaulis isolated from rivers.</title>
        <authorList>
            <person name="Lu H."/>
        </authorList>
    </citation>
    <scope>NUCLEOTIDE SEQUENCE [LARGE SCALE GENOMIC DNA]</scope>
    <source>
        <strain evidence="1 2">BYS171W</strain>
    </source>
</reference>
<keyword evidence="2" id="KW-1185">Reference proteome</keyword>